<accession>A0A0F7ZQG6</accession>
<dbReference type="AlphaFoldDB" id="A0A0F7ZQG6"/>
<evidence type="ECO:0000256" key="1">
    <source>
        <dbReference type="SAM" id="MobiDB-lite"/>
    </source>
</evidence>
<feature type="compositionally biased region" description="Basic and acidic residues" evidence="1">
    <location>
        <begin position="190"/>
        <end position="207"/>
    </location>
</feature>
<organism evidence="2 3">
    <name type="scientific">Hirsutella minnesotensis 3608</name>
    <dbReference type="NCBI Taxonomy" id="1043627"/>
    <lineage>
        <taxon>Eukaryota</taxon>
        <taxon>Fungi</taxon>
        <taxon>Dikarya</taxon>
        <taxon>Ascomycota</taxon>
        <taxon>Pezizomycotina</taxon>
        <taxon>Sordariomycetes</taxon>
        <taxon>Hypocreomycetidae</taxon>
        <taxon>Hypocreales</taxon>
        <taxon>Ophiocordycipitaceae</taxon>
        <taxon>Hirsutella</taxon>
    </lineage>
</organism>
<proteinExistence type="predicted"/>
<sequence length="402" mass="44874">MIRSNAPRVTTVKAVANLGRQWTRWKTYDKSTLTIEALTEKIESGLGEDTDGNPLRIDIKAKTVSTAAGDLPISPLLDPTWIKAKRRESKDKPKPTGRFRKKLVNNPYAKALATPLRRCSSTNVLLPRFFLQDFELVKHPTTGGLWWAPGPLSFEYLHDKKPKPSSPKPETDAENPAPSADQTTEATTTPDEKSTPPEATKGSDDKAARRRERLQRGPVVSYALSCKPLIESIGTRANPQVKLTSLRNGLGAPSEMRGAVWREDMAGLVLETLRRFAVDRLISPTETMRQALKVMLVPCKTWDEVGKVDGRGCVLWLPNEESASREYATLDIDEAVYGKKITVHNLPWLFGEAEVERLRSESSIFRDNAILVLKQGSNEDMARLHMLLWRLQGYLAPAKQLG</sequence>
<dbReference type="EMBL" id="KQ030508">
    <property type="protein sequence ID" value="KJZ77215.1"/>
    <property type="molecule type" value="Genomic_DNA"/>
</dbReference>
<keyword evidence="3" id="KW-1185">Reference proteome</keyword>
<dbReference type="Proteomes" id="UP000054481">
    <property type="component" value="Unassembled WGS sequence"/>
</dbReference>
<name>A0A0F7ZQG6_9HYPO</name>
<evidence type="ECO:0008006" key="4">
    <source>
        <dbReference type="Google" id="ProtNLM"/>
    </source>
</evidence>
<gene>
    <name evidence="2" type="ORF">HIM_03536</name>
</gene>
<reference evidence="2 3" key="1">
    <citation type="journal article" date="2014" name="Genome Biol. Evol.">
        <title>Comparative genomics and transcriptomics analyses reveal divergent lifestyle features of nematode endoparasitic fungus Hirsutella minnesotensis.</title>
        <authorList>
            <person name="Lai Y."/>
            <person name="Liu K."/>
            <person name="Zhang X."/>
            <person name="Zhang X."/>
            <person name="Li K."/>
            <person name="Wang N."/>
            <person name="Shu C."/>
            <person name="Wu Y."/>
            <person name="Wang C."/>
            <person name="Bushley K.E."/>
            <person name="Xiang M."/>
            <person name="Liu X."/>
        </authorList>
    </citation>
    <scope>NUCLEOTIDE SEQUENCE [LARGE SCALE GENOMIC DNA]</scope>
    <source>
        <strain evidence="2 3">3608</strain>
    </source>
</reference>
<evidence type="ECO:0000313" key="3">
    <source>
        <dbReference type="Proteomes" id="UP000054481"/>
    </source>
</evidence>
<feature type="compositionally biased region" description="Polar residues" evidence="1">
    <location>
        <begin position="180"/>
        <end position="189"/>
    </location>
</feature>
<evidence type="ECO:0000313" key="2">
    <source>
        <dbReference type="EMBL" id="KJZ77215.1"/>
    </source>
</evidence>
<feature type="region of interest" description="Disordered" evidence="1">
    <location>
        <begin position="158"/>
        <end position="214"/>
    </location>
</feature>
<dbReference type="OrthoDB" id="3363286at2759"/>
<protein>
    <recommendedName>
        <fullName evidence="4">Esterase-like protein</fullName>
    </recommendedName>
</protein>